<evidence type="ECO:0000256" key="4">
    <source>
        <dbReference type="ARBA" id="ARBA00022833"/>
    </source>
</evidence>
<dbReference type="PROSITE" id="PS50970">
    <property type="entry name" value="HCY"/>
    <property type="match status" value="1"/>
</dbReference>
<evidence type="ECO:0000313" key="8">
    <source>
        <dbReference type="Proteomes" id="UP001150266"/>
    </source>
</evidence>
<sequence>MNLHSESFGCSPVILDGGFGTTLEQWYQLDISGTHLWSAQAIVNHADVVIETHLAFLRAGADIITTSTYQCSYATFARAGYTTADARRIMSLSVQLASQARQIFRDEQGKIGNPIRDVRIALSLGPFGASLKPAQEFDGFYPPPFGPKAYSEPDAGNCNTFGDDAVAESESIYALAQFHFERLLVLFEDETAWNSIDCVAFETIPLTREIQAIRRAMGLLNDRIATVVPYTNRAKPWWISMVFPDGLYPETSRDGSTRMSVANIVSTAIQNPSPNYPSPSGLGINCTQVEYFPKLISEFNDKLQKYQNMKISDRDVGLRAKNDIFKPWLVLYPNGGDVYNTVARTWVQGSQNGEKHWARTLKESYAPSRIWAGVLLGGCCRTTPTHIQLLKQIVHSSIDH</sequence>
<dbReference type="Proteomes" id="UP001150266">
    <property type="component" value="Unassembled WGS sequence"/>
</dbReference>
<dbReference type="InterPro" id="IPR036589">
    <property type="entry name" value="HCY_dom_sf"/>
</dbReference>
<dbReference type="GO" id="GO:0009086">
    <property type="term" value="P:methionine biosynthetic process"/>
    <property type="evidence" value="ECO:0007669"/>
    <property type="project" value="InterPro"/>
</dbReference>
<dbReference type="PANTHER" id="PTHR46015:SF1">
    <property type="entry name" value="HOMOCYSTEINE S-METHYLTRANSFERASE-LIKE ISOFORM 1"/>
    <property type="match status" value="1"/>
</dbReference>
<dbReference type="GO" id="GO:0008898">
    <property type="term" value="F:S-adenosylmethionine-homocysteine S-methyltransferase activity"/>
    <property type="evidence" value="ECO:0007669"/>
    <property type="project" value="TreeGrafter"/>
</dbReference>
<evidence type="ECO:0000256" key="3">
    <source>
        <dbReference type="ARBA" id="ARBA00022723"/>
    </source>
</evidence>
<evidence type="ECO:0000313" key="7">
    <source>
        <dbReference type="EMBL" id="KAJ4490921.1"/>
    </source>
</evidence>
<dbReference type="OrthoDB" id="261426at2759"/>
<organism evidence="7 8">
    <name type="scientific">Lentinula aciculospora</name>
    <dbReference type="NCBI Taxonomy" id="153920"/>
    <lineage>
        <taxon>Eukaryota</taxon>
        <taxon>Fungi</taxon>
        <taxon>Dikarya</taxon>
        <taxon>Basidiomycota</taxon>
        <taxon>Agaricomycotina</taxon>
        <taxon>Agaricomycetes</taxon>
        <taxon>Agaricomycetidae</taxon>
        <taxon>Agaricales</taxon>
        <taxon>Marasmiineae</taxon>
        <taxon>Omphalotaceae</taxon>
        <taxon>Lentinula</taxon>
    </lineage>
</organism>
<proteinExistence type="predicted"/>
<evidence type="ECO:0000259" key="6">
    <source>
        <dbReference type="PROSITE" id="PS50970"/>
    </source>
</evidence>
<dbReference type="PANTHER" id="PTHR46015">
    <property type="entry name" value="ZGC:172121"/>
    <property type="match status" value="1"/>
</dbReference>
<dbReference type="Gene3D" id="3.20.20.330">
    <property type="entry name" value="Homocysteine-binding-like domain"/>
    <property type="match status" value="1"/>
</dbReference>
<dbReference type="AlphaFoldDB" id="A0A9W9AWJ8"/>
<evidence type="ECO:0000256" key="2">
    <source>
        <dbReference type="ARBA" id="ARBA00022679"/>
    </source>
</evidence>
<keyword evidence="2 5" id="KW-0808">Transferase</keyword>
<feature type="binding site" evidence="5">
    <location>
        <position position="380"/>
    </location>
    <ligand>
        <name>Zn(2+)</name>
        <dbReference type="ChEBI" id="CHEBI:29105"/>
    </ligand>
</feature>
<protein>
    <submittedName>
        <fullName evidence="7">Homocysteine S-methyltransferase</fullName>
    </submittedName>
</protein>
<dbReference type="SUPFAM" id="SSF82282">
    <property type="entry name" value="Homocysteine S-methyltransferase"/>
    <property type="match status" value="1"/>
</dbReference>
<keyword evidence="3 5" id="KW-0479">Metal-binding</keyword>
<keyword evidence="8" id="KW-1185">Reference proteome</keyword>
<dbReference type="InterPro" id="IPR051486">
    <property type="entry name" value="Hcy_S-methyltransferase"/>
</dbReference>
<gene>
    <name evidence="7" type="ORF">J3R30DRAFT_3654013</name>
</gene>
<dbReference type="EMBL" id="JAOTPV010000001">
    <property type="protein sequence ID" value="KAJ4490921.1"/>
    <property type="molecule type" value="Genomic_DNA"/>
</dbReference>
<accession>A0A9W9AWJ8</accession>
<dbReference type="GO" id="GO:0008270">
    <property type="term" value="F:zinc ion binding"/>
    <property type="evidence" value="ECO:0007669"/>
    <property type="project" value="InterPro"/>
</dbReference>
<evidence type="ECO:0000256" key="5">
    <source>
        <dbReference type="PROSITE-ProRule" id="PRU00333"/>
    </source>
</evidence>
<dbReference type="InterPro" id="IPR003726">
    <property type="entry name" value="HCY_dom"/>
</dbReference>
<keyword evidence="1 5" id="KW-0489">Methyltransferase</keyword>
<comment type="caution">
    <text evidence="7">The sequence shown here is derived from an EMBL/GenBank/DDBJ whole genome shotgun (WGS) entry which is preliminary data.</text>
</comment>
<reference evidence="7" key="1">
    <citation type="submission" date="2022-08" db="EMBL/GenBank/DDBJ databases">
        <title>A Global Phylogenomic Analysis of the Shiitake Genus Lentinula.</title>
        <authorList>
            <consortium name="DOE Joint Genome Institute"/>
            <person name="Sierra-Patev S."/>
            <person name="Min B."/>
            <person name="Naranjo-Ortiz M."/>
            <person name="Looney B."/>
            <person name="Konkel Z."/>
            <person name="Slot J.C."/>
            <person name="Sakamoto Y."/>
            <person name="Steenwyk J.L."/>
            <person name="Rokas A."/>
            <person name="Carro J."/>
            <person name="Camarero S."/>
            <person name="Ferreira P."/>
            <person name="Molpeceres G."/>
            <person name="Ruiz-Duenas F.J."/>
            <person name="Serrano A."/>
            <person name="Henrissat B."/>
            <person name="Drula E."/>
            <person name="Hughes K.W."/>
            <person name="Mata J.L."/>
            <person name="Ishikawa N.K."/>
            <person name="Vargas-Isla R."/>
            <person name="Ushijima S."/>
            <person name="Smith C.A."/>
            <person name="Ahrendt S."/>
            <person name="Andreopoulos W."/>
            <person name="He G."/>
            <person name="Labutti K."/>
            <person name="Lipzen A."/>
            <person name="Ng V."/>
            <person name="Riley R."/>
            <person name="Sandor L."/>
            <person name="Barry K."/>
            <person name="Martinez A.T."/>
            <person name="Xiao Y."/>
            <person name="Gibbons J.G."/>
            <person name="Terashima K."/>
            <person name="Grigoriev I.V."/>
            <person name="Hibbett D.S."/>
        </authorList>
    </citation>
    <scope>NUCLEOTIDE SEQUENCE</scope>
    <source>
        <strain evidence="7">JLM2183</strain>
    </source>
</reference>
<feature type="binding site" evidence="5">
    <location>
        <position position="286"/>
    </location>
    <ligand>
        <name>Zn(2+)</name>
        <dbReference type="ChEBI" id="CHEBI:29105"/>
    </ligand>
</feature>
<name>A0A9W9AWJ8_9AGAR</name>
<comment type="cofactor">
    <cofactor evidence="5">
        <name>Zn(2+)</name>
        <dbReference type="ChEBI" id="CHEBI:29105"/>
    </cofactor>
</comment>
<feature type="binding site" evidence="5">
    <location>
        <position position="379"/>
    </location>
    <ligand>
        <name>Zn(2+)</name>
        <dbReference type="ChEBI" id="CHEBI:29105"/>
    </ligand>
</feature>
<keyword evidence="4 5" id="KW-0862">Zinc</keyword>
<feature type="domain" description="Hcy-binding" evidence="6">
    <location>
        <begin position="1"/>
        <end position="394"/>
    </location>
</feature>
<dbReference type="GO" id="GO:0032259">
    <property type="term" value="P:methylation"/>
    <property type="evidence" value="ECO:0007669"/>
    <property type="project" value="UniProtKB-KW"/>
</dbReference>
<dbReference type="Pfam" id="PF02574">
    <property type="entry name" value="S-methyl_trans"/>
    <property type="match status" value="1"/>
</dbReference>
<dbReference type="GO" id="GO:0033528">
    <property type="term" value="P:S-methylmethionine cycle"/>
    <property type="evidence" value="ECO:0007669"/>
    <property type="project" value="TreeGrafter"/>
</dbReference>
<evidence type="ECO:0000256" key="1">
    <source>
        <dbReference type="ARBA" id="ARBA00022603"/>
    </source>
</evidence>